<keyword evidence="5" id="KW-0408">Iron</keyword>
<comment type="caution">
    <text evidence="11">The sequence shown here is derived from an EMBL/GenBank/DDBJ whole genome shotgun (WGS) entry which is preliminary data.</text>
</comment>
<dbReference type="SFLD" id="SFLDG01088">
    <property type="entry name" value="antiviral_proteins"/>
    <property type="match status" value="1"/>
</dbReference>
<dbReference type="InterPro" id="IPR007197">
    <property type="entry name" value="rSAM"/>
</dbReference>
<evidence type="ECO:0000256" key="7">
    <source>
        <dbReference type="ARBA" id="ARBA00023118"/>
    </source>
</evidence>
<gene>
    <name evidence="11" type="ORF">BP5553_07506</name>
</gene>
<evidence type="ECO:0000256" key="9">
    <source>
        <dbReference type="SAM" id="SignalP"/>
    </source>
</evidence>
<dbReference type="GO" id="GO:0051607">
    <property type="term" value="P:defense response to virus"/>
    <property type="evidence" value="ECO:0007669"/>
    <property type="project" value="UniProtKB-KW"/>
</dbReference>
<dbReference type="Proteomes" id="UP000254866">
    <property type="component" value="Unassembled WGS sequence"/>
</dbReference>
<feature type="chain" id="PRO_5016876987" evidence="9">
    <location>
        <begin position="19"/>
        <end position="320"/>
    </location>
</feature>
<keyword evidence="9" id="KW-0732">Signal</keyword>
<evidence type="ECO:0000256" key="6">
    <source>
        <dbReference type="ARBA" id="ARBA00023014"/>
    </source>
</evidence>
<keyword evidence="8" id="KW-0496">Mitochondrion</keyword>
<reference evidence="11 12" key="1">
    <citation type="journal article" date="2018" name="IMA Fungus">
        <title>IMA Genome-F 9: Draft genome sequence of Annulohypoxylon stygium, Aspergillus mulundensis, Berkeleyomyces basicola (syn. Thielaviopsis basicola), Ceratocystis smalleyi, two Cercospora beticola strains, Coleophoma cylindrospora, Fusarium fracticaudum, Phialophora cf. hyalina, and Morchella septimelata.</title>
        <authorList>
            <person name="Wingfield B.D."/>
            <person name="Bills G.F."/>
            <person name="Dong Y."/>
            <person name="Huang W."/>
            <person name="Nel W.J."/>
            <person name="Swalarsk-Parry B.S."/>
            <person name="Vaghefi N."/>
            <person name="Wilken P.M."/>
            <person name="An Z."/>
            <person name="de Beer Z.W."/>
            <person name="De Vos L."/>
            <person name="Chen L."/>
            <person name="Duong T.A."/>
            <person name="Gao Y."/>
            <person name="Hammerbacher A."/>
            <person name="Kikkert J.R."/>
            <person name="Li Y."/>
            <person name="Li H."/>
            <person name="Li K."/>
            <person name="Li Q."/>
            <person name="Liu X."/>
            <person name="Ma X."/>
            <person name="Naidoo K."/>
            <person name="Pethybridge S.J."/>
            <person name="Sun J."/>
            <person name="Steenkamp E.T."/>
            <person name="van der Nest M.A."/>
            <person name="van Wyk S."/>
            <person name="Wingfield M.J."/>
            <person name="Xiong C."/>
            <person name="Yue Q."/>
            <person name="Zhang X."/>
        </authorList>
    </citation>
    <scope>NUCLEOTIDE SEQUENCE [LARGE SCALE GENOMIC DNA]</scope>
    <source>
        <strain evidence="11 12">BP 5553</strain>
    </source>
</reference>
<evidence type="ECO:0000256" key="2">
    <source>
        <dbReference type="ARBA" id="ARBA00022485"/>
    </source>
</evidence>
<keyword evidence="12" id="KW-1185">Reference proteome</keyword>
<dbReference type="GO" id="GO:0051539">
    <property type="term" value="F:4 iron, 4 sulfur cluster binding"/>
    <property type="evidence" value="ECO:0007669"/>
    <property type="project" value="UniProtKB-KW"/>
</dbReference>
<dbReference type="InterPro" id="IPR006638">
    <property type="entry name" value="Elp3/MiaA/NifB-like_rSAM"/>
</dbReference>
<evidence type="ECO:0000256" key="3">
    <source>
        <dbReference type="ARBA" id="ARBA00022691"/>
    </source>
</evidence>
<evidence type="ECO:0000256" key="4">
    <source>
        <dbReference type="ARBA" id="ARBA00022723"/>
    </source>
</evidence>
<dbReference type="OrthoDB" id="549750at2759"/>
<feature type="signal peptide" evidence="9">
    <location>
        <begin position="1"/>
        <end position="18"/>
    </location>
</feature>
<comment type="cofactor">
    <cofactor evidence="1">
        <name>[4Fe-4S] cluster</name>
        <dbReference type="ChEBI" id="CHEBI:49883"/>
    </cofactor>
</comment>
<dbReference type="InterPro" id="IPR058240">
    <property type="entry name" value="rSAM_sf"/>
</dbReference>
<evidence type="ECO:0000313" key="12">
    <source>
        <dbReference type="Proteomes" id="UP000254866"/>
    </source>
</evidence>
<evidence type="ECO:0000259" key="10">
    <source>
        <dbReference type="PROSITE" id="PS51918"/>
    </source>
</evidence>
<evidence type="ECO:0000256" key="5">
    <source>
        <dbReference type="ARBA" id="ARBA00023004"/>
    </source>
</evidence>
<keyword evidence="3" id="KW-0949">S-adenosyl-L-methionine</keyword>
<dbReference type="STRING" id="2656787.A0A370TGR1"/>
<keyword evidence="6" id="KW-0411">Iron-sulfur</keyword>
<dbReference type="SUPFAM" id="SSF102114">
    <property type="entry name" value="Radical SAM enzymes"/>
    <property type="match status" value="1"/>
</dbReference>
<evidence type="ECO:0000256" key="8">
    <source>
        <dbReference type="ARBA" id="ARBA00023128"/>
    </source>
</evidence>
<dbReference type="SFLD" id="SFLDF00318">
    <property type="entry name" value="Viperin"/>
    <property type="match status" value="1"/>
</dbReference>
<dbReference type="PANTHER" id="PTHR21339:SF0">
    <property type="entry name" value="S-ADENOSYLMETHIONINE-DEPENDENT NUCLEOTIDE DEHYDRATASE RSAD2"/>
    <property type="match status" value="1"/>
</dbReference>
<organism evidence="11 12">
    <name type="scientific">Venustampulla echinocandica</name>
    <dbReference type="NCBI Taxonomy" id="2656787"/>
    <lineage>
        <taxon>Eukaryota</taxon>
        <taxon>Fungi</taxon>
        <taxon>Dikarya</taxon>
        <taxon>Ascomycota</taxon>
        <taxon>Pezizomycotina</taxon>
        <taxon>Leotiomycetes</taxon>
        <taxon>Helotiales</taxon>
        <taxon>Pleuroascaceae</taxon>
        <taxon>Venustampulla</taxon>
    </lineage>
</organism>
<evidence type="ECO:0000313" key="11">
    <source>
        <dbReference type="EMBL" id="RDL34378.1"/>
    </source>
</evidence>
<dbReference type="PANTHER" id="PTHR21339">
    <property type="entry name" value="RADICAL S-ADENOSYL METHIONINE DOMAIN-CONTAINING PROTEIN 2"/>
    <property type="match status" value="1"/>
</dbReference>
<dbReference type="SMART" id="SM00729">
    <property type="entry name" value="Elp3"/>
    <property type="match status" value="1"/>
</dbReference>
<keyword evidence="2" id="KW-0004">4Fe-4S</keyword>
<dbReference type="CDD" id="cd01335">
    <property type="entry name" value="Radical_SAM"/>
    <property type="match status" value="1"/>
</dbReference>
<keyword evidence="4" id="KW-0479">Metal-binding</keyword>
<accession>A0A370TGR1</accession>
<evidence type="ECO:0000256" key="1">
    <source>
        <dbReference type="ARBA" id="ARBA00001966"/>
    </source>
</evidence>
<proteinExistence type="predicted"/>
<dbReference type="AlphaFoldDB" id="A0A370TGR1"/>
<name>A0A370TGR1_9HELO</name>
<protein>
    <submittedName>
        <fullName evidence="11">Radical s-adenosyl methionine-containing protein 2</fullName>
    </submittedName>
</protein>
<dbReference type="Gene3D" id="3.20.20.70">
    <property type="entry name" value="Aldolase class I"/>
    <property type="match status" value="1"/>
</dbReference>
<dbReference type="PROSITE" id="PS51918">
    <property type="entry name" value="RADICAL_SAM"/>
    <property type="match status" value="1"/>
</dbReference>
<dbReference type="RefSeq" id="XP_031867360.1">
    <property type="nucleotide sequence ID" value="XM_032016129.1"/>
</dbReference>
<sequence length="320" mass="36524">MLSFLSVCGLILLALATAALQRWIQNRKSVPVPVSVNYHLTRKCNYECGFCFHTAKTSYILPLENAKHGLALLRKAGMQKLNFAGGEPMLYPGFVGELAKYCKDGLGLESVSIVTNGSLIKPKFFASYGKYIDIIAVSCDSFNEETNVQIGRGKGSHLEKLEELRKMCRKERVKFKLNTVVGKYNFQEDMNETITRLDPFRWKCFQVLVVAGENDSDKTLRNATRFTITDKEYQQFCDKHSHNKCFVPEPNNIMKDSYLILDEYMRFLDKGNNPSKSILEVGVDSALKAVFWDEKSFVERGGIYDWTKEGNRNPETNLDW</sequence>
<dbReference type="Pfam" id="PF04055">
    <property type="entry name" value="Radical_SAM"/>
    <property type="match status" value="1"/>
</dbReference>
<feature type="domain" description="Radical SAM core" evidence="10">
    <location>
        <begin position="28"/>
        <end position="240"/>
    </location>
</feature>
<dbReference type="InterPro" id="IPR013785">
    <property type="entry name" value="Aldolase_TIM"/>
</dbReference>
<dbReference type="GO" id="GO:0003824">
    <property type="term" value="F:catalytic activity"/>
    <property type="evidence" value="ECO:0007669"/>
    <property type="project" value="InterPro"/>
</dbReference>
<dbReference type="GO" id="GO:0046872">
    <property type="term" value="F:metal ion binding"/>
    <property type="evidence" value="ECO:0007669"/>
    <property type="project" value="UniProtKB-KW"/>
</dbReference>
<dbReference type="InterPro" id="IPR051196">
    <property type="entry name" value="RSAD2/Viperin_antiviral"/>
</dbReference>
<keyword evidence="7" id="KW-0051">Antiviral defense</keyword>
<dbReference type="EMBL" id="NPIC01000007">
    <property type="protein sequence ID" value="RDL34378.1"/>
    <property type="molecule type" value="Genomic_DNA"/>
</dbReference>
<dbReference type="NCBIfam" id="NF038283">
    <property type="entry name" value="viperin_w_prok"/>
    <property type="match status" value="1"/>
</dbReference>
<dbReference type="SFLD" id="SFLDS00029">
    <property type="entry name" value="Radical_SAM"/>
    <property type="match status" value="1"/>
</dbReference>
<dbReference type="SFLD" id="SFLDG01067">
    <property type="entry name" value="SPASM/twitch_domain_containing"/>
    <property type="match status" value="1"/>
</dbReference>
<dbReference type="GeneID" id="43600355"/>